<sequence>MRHRIRRTVACAVVMVRALARMVAAVPGNLASALENRIRIRWPPVYSNCASNPICSLFAAYATMHARSAATL</sequence>
<feature type="chain" id="PRO_5014720866" evidence="1">
    <location>
        <begin position="26"/>
        <end position="72"/>
    </location>
</feature>
<accession>A0A2M4B6Q3</accession>
<proteinExistence type="predicted"/>
<dbReference type="AlphaFoldDB" id="A0A2M4B6Q3"/>
<evidence type="ECO:0000256" key="1">
    <source>
        <dbReference type="SAM" id="SignalP"/>
    </source>
</evidence>
<protein>
    <submittedName>
        <fullName evidence="2">Putative secreted protein</fullName>
    </submittedName>
</protein>
<keyword evidence="1" id="KW-0732">Signal</keyword>
<name>A0A2M4B6Q3_9DIPT</name>
<reference evidence="2" key="1">
    <citation type="submission" date="2018-01" db="EMBL/GenBank/DDBJ databases">
        <title>An insight into the sialome of Amazonian anophelines.</title>
        <authorList>
            <person name="Ribeiro J.M."/>
            <person name="Scarpassa V."/>
            <person name="Calvo E."/>
        </authorList>
    </citation>
    <scope>NUCLEOTIDE SEQUENCE</scope>
    <source>
        <tissue evidence="2">Salivary glands</tissue>
    </source>
</reference>
<dbReference type="EMBL" id="GGFK01015413">
    <property type="protein sequence ID" value="MBW48734.1"/>
    <property type="molecule type" value="Transcribed_RNA"/>
</dbReference>
<organism evidence="2">
    <name type="scientific">Anopheles triannulatus</name>
    <dbReference type="NCBI Taxonomy" id="58253"/>
    <lineage>
        <taxon>Eukaryota</taxon>
        <taxon>Metazoa</taxon>
        <taxon>Ecdysozoa</taxon>
        <taxon>Arthropoda</taxon>
        <taxon>Hexapoda</taxon>
        <taxon>Insecta</taxon>
        <taxon>Pterygota</taxon>
        <taxon>Neoptera</taxon>
        <taxon>Endopterygota</taxon>
        <taxon>Diptera</taxon>
        <taxon>Nematocera</taxon>
        <taxon>Culicoidea</taxon>
        <taxon>Culicidae</taxon>
        <taxon>Anophelinae</taxon>
        <taxon>Anopheles</taxon>
    </lineage>
</organism>
<evidence type="ECO:0000313" key="2">
    <source>
        <dbReference type="EMBL" id="MBW48734.1"/>
    </source>
</evidence>
<feature type="signal peptide" evidence="1">
    <location>
        <begin position="1"/>
        <end position="25"/>
    </location>
</feature>